<name>A0ABU7MKT0_9BACT</name>
<keyword evidence="4" id="KW-1185">Reference proteome</keyword>
<dbReference type="Gene3D" id="3.40.50.1820">
    <property type="entry name" value="alpha/beta hydrolase"/>
    <property type="match status" value="1"/>
</dbReference>
<dbReference type="InterPro" id="IPR029058">
    <property type="entry name" value="AB_hydrolase_fold"/>
</dbReference>
<keyword evidence="1" id="KW-0175">Coiled coil</keyword>
<evidence type="ECO:0000313" key="3">
    <source>
        <dbReference type="EMBL" id="MEE3928140.1"/>
    </source>
</evidence>
<evidence type="ECO:0000313" key="4">
    <source>
        <dbReference type="Proteomes" id="UP001344817"/>
    </source>
</evidence>
<feature type="coiled-coil region" evidence="1">
    <location>
        <begin position="808"/>
        <end position="842"/>
    </location>
</feature>
<protein>
    <recommendedName>
        <fullName evidence="2">Fungal lipase-type domain-containing protein</fullName>
    </recommendedName>
</protein>
<feature type="domain" description="Fungal lipase-type" evidence="2">
    <location>
        <begin position="229"/>
        <end position="356"/>
    </location>
</feature>
<dbReference type="InterPro" id="IPR002921">
    <property type="entry name" value="Fungal_lipase-type"/>
</dbReference>
<dbReference type="RefSeq" id="WP_330500552.1">
    <property type="nucleotide sequence ID" value="NZ_JAZDWZ010000002.1"/>
</dbReference>
<dbReference type="Proteomes" id="UP001344817">
    <property type="component" value="Unassembled WGS sequence"/>
</dbReference>
<evidence type="ECO:0000259" key="2">
    <source>
        <dbReference type="Pfam" id="PF01764"/>
    </source>
</evidence>
<organism evidence="3 4">
    <name type="scientific">Mycoplasmopsis ciconiae</name>
    <dbReference type="NCBI Taxonomy" id="561067"/>
    <lineage>
        <taxon>Bacteria</taxon>
        <taxon>Bacillati</taxon>
        <taxon>Mycoplasmatota</taxon>
        <taxon>Mycoplasmoidales</taxon>
        <taxon>Metamycoplasmataceae</taxon>
        <taxon>Mycoplasmopsis</taxon>
    </lineage>
</organism>
<proteinExistence type="predicted"/>
<dbReference type="Pfam" id="PF01764">
    <property type="entry name" value="Lipase_3"/>
    <property type="match status" value="1"/>
</dbReference>
<reference evidence="3" key="1">
    <citation type="submission" date="2024-01" db="EMBL/GenBank/DDBJ databases">
        <title>Genome sequence of Mycoplasma ciconiae type strain DSM 25251.</title>
        <authorList>
            <person name="Spergser J."/>
        </authorList>
    </citation>
    <scope>NUCLEOTIDE SEQUENCE [LARGE SCALE GENOMIC DNA]</scope>
    <source>
        <strain evidence="3">DSM 25251</strain>
    </source>
</reference>
<sequence length="895" mass="104133">MKAKNKQIKLLVPIIVGVASSSFIISSTNSNQNVLSNINKRIMTMQDALKIQSGQLTMENDYKDSLLFNQALLHPDQDDDMDGILNKDEVFIYTKNSKEYYGLNSHPRIKDTDGDGFSDDIDADPLSWDFSDRDAAVFMKLTYLKADVLKKFLSSGFSKDLKNDPNALKYLPQDEPEMLNAFTNIYNEYSRYWKLVYSWDDEKSGYQANWFTNDSEYPYLKSKTINILANAGTNSSTDYISNFNLYWGFTTRQDIHAINALRTIIGDDRYPLPTEVKSFYTNKDQIKDVIVTGHSLGGYLSQLSSVKLWTENNPKLSKVITFNSPLVYNSDYRKNSQLLNNTPIAKHYVTDNDDIVKPWTGFFKKNINVGPSQYKHYAASFYEDNIAKQYFFAGDKTFFDAKVYQPNAFKHEISKNVSKIKYVSTNTNKQLSSKSIFEDNKNVFNNKVKINIPAGYELNKPDNDLSRYLNKDVKLYVKPSDNTITYTFTNDKKISEAEVVVNVEQETYELPKLPDTNEVNTIFVVDESFEYKPVDDKSKSSQIDVPLVKKDISHLNELLQIYKSKIDKNLQDLPLSQYMKLKQNLQEVEYKIKAKDYNFSIQMFNDFIQNSLKELAKILDLSEINKEINSQQTQYQQKQKIMSDIQLQIQKTLANNKISAKTRTYLFNELSKLLNKLKNQNSTHMEDFDPKLLTLLENRFESINKIETFIKNIEFLELSKLQKQLLKDKISIYLNDVNNLNNLQEINNLNNKVSNIYYYNSIKFKLENLKIEVSNSSLKDFQLQKLNSKIKMFESLLNLNMLNYSYDFKSMEKRIENINQTKESYLKENQKFNQLLKNLNNQLFSKLDALKKSNLDLATLITKRNLIYQALQKAKVSHYSYQLKQILQNLDDNLK</sequence>
<evidence type="ECO:0000256" key="1">
    <source>
        <dbReference type="SAM" id="Coils"/>
    </source>
</evidence>
<dbReference type="SUPFAM" id="SSF53474">
    <property type="entry name" value="alpha/beta-Hydrolases"/>
    <property type="match status" value="1"/>
</dbReference>
<gene>
    <name evidence="3" type="ORF">V2E24_00930</name>
</gene>
<accession>A0ABU7MKT0</accession>
<comment type="caution">
    <text evidence="3">The sequence shown here is derived from an EMBL/GenBank/DDBJ whole genome shotgun (WGS) entry which is preliminary data.</text>
</comment>
<dbReference type="EMBL" id="JAZDWZ010000002">
    <property type="protein sequence ID" value="MEE3928140.1"/>
    <property type="molecule type" value="Genomic_DNA"/>
</dbReference>